<dbReference type="HOGENOM" id="CLU_069356_28_1_11"/>
<dbReference type="EMBL" id="CP009922">
    <property type="protein sequence ID" value="AKG46859.1"/>
    <property type="molecule type" value="Genomic_DNA"/>
</dbReference>
<keyword evidence="2" id="KW-0238">DNA-binding</keyword>
<evidence type="ECO:0000259" key="5">
    <source>
        <dbReference type="Pfam" id="PF21993"/>
    </source>
</evidence>
<gene>
    <name evidence="6" type="ORF">SXIM_54750</name>
</gene>
<dbReference type="KEGG" id="sxi:SXIM_54750"/>
<dbReference type="Proteomes" id="UP000034034">
    <property type="component" value="Chromosome"/>
</dbReference>
<dbReference type="PATRIC" id="fig|408015.6.peg.5545"/>
<evidence type="ECO:0000256" key="2">
    <source>
        <dbReference type="ARBA" id="ARBA00023125"/>
    </source>
</evidence>
<dbReference type="AlphaFoldDB" id="A0A0F7G1X8"/>
<protein>
    <submittedName>
        <fullName evidence="6">Regulatory protein TetR</fullName>
    </submittedName>
</protein>
<keyword evidence="7" id="KW-1185">Reference proteome</keyword>
<feature type="domain" description="HTH tetR-type" evidence="4">
    <location>
        <begin position="18"/>
        <end position="65"/>
    </location>
</feature>
<feature type="domain" description="Transcriptional regulator LmrA/YxaF-like C-terminal" evidence="5">
    <location>
        <begin position="104"/>
        <end position="184"/>
    </location>
</feature>
<organism evidence="6 7">
    <name type="scientific">Streptomyces xiamenensis</name>
    <dbReference type="NCBI Taxonomy" id="408015"/>
    <lineage>
        <taxon>Bacteria</taxon>
        <taxon>Bacillati</taxon>
        <taxon>Actinomycetota</taxon>
        <taxon>Actinomycetes</taxon>
        <taxon>Kitasatosporales</taxon>
        <taxon>Streptomycetaceae</taxon>
        <taxon>Streptomyces</taxon>
    </lineage>
</organism>
<dbReference type="InterPro" id="IPR009057">
    <property type="entry name" value="Homeodomain-like_sf"/>
</dbReference>
<dbReference type="PANTHER" id="PTHR47506:SF3">
    <property type="entry name" value="HTH-TYPE TRANSCRIPTIONAL REGULATOR LMRA"/>
    <property type="match status" value="1"/>
</dbReference>
<reference evidence="6" key="1">
    <citation type="submission" date="2019-08" db="EMBL/GenBank/DDBJ databases">
        <title>Complete genome sequence of a mangrove-derived Streptomyces xiamenensis.</title>
        <authorList>
            <person name="Xu J."/>
        </authorList>
    </citation>
    <scope>NUCLEOTIDE SEQUENCE</scope>
    <source>
        <strain evidence="6">318</strain>
    </source>
</reference>
<evidence type="ECO:0000313" key="6">
    <source>
        <dbReference type="EMBL" id="AKG46859.1"/>
    </source>
</evidence>
<accession>A0A0F7G1X8</accession>
<dbReference type="InterPro" id="IPR054156">
    <property type="entry name" value="YxaF_TetR_C"/>
</dbReference>
<proteinExistence type="predicted"/>
<keyword evidence="3" id="KW-0804">Transcription</keyword>
<keyword evidence="1" id="KW-0805">Transcription regulation</keyword>
<dbReference type="InterPro" id="IPR036271">
    <property type="entry name" value="Tet_transcr_reg_TetR-rel_C_sf"/>
</dbReference>
<dbReference type="Pfam" id="PF00440">
    <property type="entry name" value="TetR_N"/>
    <property type="match status" value="1"/>
</dbReference>
<dbReference type="SUPFAM" id="SSF48498">
    <property type="entry name" value="Tetracyclin repressor-like, C-terminal domain"/>
    <property type="match status" value="1"/>
</dbReference>
<evidence type="ECO:0000256" key="1">
    <source>
        <dbReference type="ARBA" id="ARBA00023015"/>
    </source>
</evidence>
<evidence type="ECO:0000256" key="3">
    <source>
        <dbReference type="ARBA" id="ARBA00023163"/>
    </source>
</evidence>
<dbReference type="Pfam" id="PF21993">
    <property type="entry name" value="TetR_C_13_2"/>
    <property type="match status" value="1"/>
</dbReference>
<name>A0A0F7G1X8_9ACTN</name>
<dbReference type="SUPFAM" id="SSF46689">
    <property type="entry name" value="Homeodomain-like"/>
    <property type="match status" value="1"/>
</dbReference>
<dbReference type="GO" id="GO:0003677">
    <property type="term" value="F:DNA binding"/>
    <property type="evidence" value="ECO:0007669"/>
    <property type="project" value="UniProtKB-KW"/>
</dbReference>
<dbReference type="Gene3D" id="1.10.357.10">
    <property type="entry name" value="Tetracycline Repressor, domain 2"/>
    <property type="match status" value="1"/>
</dbReference>
<sequence>MKMKKGLTAKGRATRQRIVVAAALLIREKGIAGTSLDDVRVATATSKSQLFHYFPEGRSDILAAVTEYEACQVLEAQQPFLGDLSTWESWQDWQHAVVTHYTELGQRCPLGSLTAELGKSSPQTRAVVSSLYDKWEAALVRGVETVTSAGRDAALGRARSILTAVQGGVVMLQTTGRTDYLEAALTEAISPLRPVGTQVGSV</sequence>
<evidence type="ECO:0000313" key="7">
    <source>
        <dbReference type="Proteomes" id="UP000034034"/>
    </source>
</evidence>
<dbReference type="STRING" id="408015.SXIM_54750"/>
<dbReference type="InterPro" id="IPR001647">
    <property type="entry name" value="HTH_TetR"/>
</dbReference>
<dbReference type="PANTHER" id="PTHR47506">
    <property type="entry name" value="TRANSCRIPTIONAL REGULATORY PROTEIN"/>
    <property type="match status" value="1"/>
</dbReference>
<evidence type="ECO:0000259" key="4">
    <source>
        <dbReference type="Pfam" id="PF00440"/>
    </source>
</evidence>